<dbReference type="PROSITE" id="PS00108">
    <property type="entry name" value="PROTEIN_KINASE_ST"/>
    <property type="match status" value="1"/>
</dbReference>
<dbReference type="PANTHER" id="PTHR43289">
    <property type="entry name" value="MITOGEN-ACTIVATED PROTEIN KINASE KINASE KINASE 20-RELATED"/>
    <property type="match status" value="1"/>
</dbReference>
<evidence type="ECO:0000313" key="10">
    <source>
        <dbReference type="Proteomes" id="UP001499878"/>
    </source>
</evidence>
<dbReference type="SUPFAM" id="SSF48452">
    <property type="entry name" value="TPR-like"/>
    <property type="match status" value="1"/>
</dbReference>
<feature type="domain" description="Protein kinase" evidence="8">
    <location>
        <begin position="11"/>
        <end position="279"/>
    </location>
</feature>
<evidence type="ECO:0000313" key="9">
    <source>
        <dbReference type="EMBL" id="GAA5213460.1"/>
    </source>
</evidence>
<keyword evidence="3" id="KW-0808">Transferase</keyword>
<feature type="region of interest" description="Disordered" evidence="7">
    <location>
        <begin position="277"/>
        <end position="330"/>
    </location>
</feature>
<dbReference type="Proteomes" id="UP001499878">
    <property type="component" value="Unassembled WGS sequence"/>
</dbReference>
<evidence type="ECO:0000256" key="2">
    <source>
        <dbReference type="ARBA" id="ARBA00022527"/>
    </source>
</evidence>
<comment type="caution">
    <text evidence="9">The sequence shown here is derived from an EMBL/GenBank/DDBJ whole genome shotgun (WGS) entry which is preliminary data.</text>
</comment>
<dbReference type="Gene3D" id="1.10.510.10">
    <property type="entry name" value="Transferase(Phosphotransferase) domain 1"/>
    <property type="match status" value="1"/>
</dbReference>
<evidence type="ECO:0000259" key="8">
    <source>
        <dbReference type="PROSITE" id="PS50011"/>
    </source>
</evidence>
<sequence>MPDVRRVAGRYELLEQFNNGGMGDVWRGYDAVLDRPVAVKLIRPQAVTSPHVAEEFEKRFRREARVTARIQHPGVPQVYDAVLDESYEQLFLVMELVDGVPLTAYVHPDHPLPVSWAVAVAAQVATVLSYAHDVPVVHRDLKPGNILVARDGTVKVLDFGIAAILQTDVTKLTATGSPIGTHQYMAPEQVRGARVTPRTDLYALGCVLHELLCGQTLFSGDSEWQLMTQHVNATPTPLRQLRDDVPAGLEELVLHLLLKAPEARPADVQEVYERLRPFLPGPGDESAPEEAGPSGAPDPTGIFRRPYAPRSRAGAAGGAQAAAPVVGPDAPPVVPAAEREALREQIREVHAHYVALMEEERYAQAADVVGELIEPAARSLGSESRAVLRLRSWRAVSRQLAGDHRAALPEFEALADAYGRVSGPSSEEALECRAQAARCRGELGQVTEALAGLNGVLETVRAIDGDVSENAVELRRDIGMLLLAQQRAAEAFDVLEPLHEDLCVVFGPHDELTAEVAETLAVIRLDLDEGDGEGTGPSA</sequence>
<evidence type="ECO:0000256" key="1">
    <source>
        <dbReference type="ARBA" id="ARBA00012513"/>
    </source>
</evidence>
<keyword evidence="10" id="KW-1185">Reference proteome</keyword>
<keyword evidence="4" id="KW-0547">Nucleotide-binding</keyword>
<dbReference type="PROSITE" id="PS50011">
    <property type="entry name" value="PROTEIN_KINASE_DOM"/>
    <property type="match status" value="1"/>
</dbReference>
<dbReference type="Pfam" id="PF00069">
    <property type="entry name" value="Pkinase"/>
    <property type="match status" value="1"/>
</dbReference>
<reference evidence="10" key="1">
    <citation type="journal article" date="2019" name="Int. J. Syst. Evol. Microbiol.">
        <title>The Global Catalogue of Microorganisms (GCM) 10K type strain sequencing project: providing services to taxonomists for standard genome sequencing and annotation.</title>
        <authorList>
            <consortium name="The Broad Institute Genomics Platform"/>
            <consortium name="The Broad Institute Genome Sequencing Center for Infectious Disease"/>
            <person name="Wu L."/>
            <person name="Ma J."/>
        </authorList>
    </citation>
    <scope>NUCLEOTIDE SEQUENCE [LARGE SCALE GENOMIC DNA]</scope>
    <source>
        <strain evidence="10">JCM 18306</strain>
    </source>
</reference>
<evidence type="ECO:0000256" key="5">
    <source>
        <dbReference type="ARBA" id="ARBA00022777"/>
    </source>
</evidence>
<dbReference type="CDD" id="cd14014">
    <property type="entry name" value="STKc_PknB_like"/>
    <property type="match status" value="1"/>
</dbReference>
<keyword evidence="5 9" id="KW-0418">Kinase</keyword>
<dbReference type="EMBL" id="BAABJR010000015">
    <property type="protein sequence ID" value="GAA5213460.1"/>
    <property type="molecule type" value="Genomic_DNA"/>
</dbReference>
<dbReference type="Gene3D" id="3.30.200.20">
    <property type="entry name" value="Phosphorylase Kinase, domain 1"/>
    <property type="match status" value="1"/>
</dbReference>
<dbReference type="EC" id="2.7.11.1" evidence="1"/>
<proteinExistence type="predicted"/>
<evidence type="ECO:0000256" key="7">
    <source>
        <dbReference type="SAM" id="MobiDB-lite"/>
    </source>
</evidence>
<dbReference type="GO" id="GO:0004674">
    <property type="term" value="F:protein serine/threonine kinase activity"/>
    <property type="evidence" value="ECO:0007669"/>
    <property type="project" value="UniProtKB-KW"/>
</dbReference>
<protein>
    <recommendedName>
        <fullName evidence="1">non-specific serine/threonine protein kinase</fullName>
        <ecNumber evidence="1">2.7.11.1</ecNumber>
    </recommendedName>
</protein>
<dbReference type="InterPro" id="IPR011990">
    <property type="entry name" value="TPR-like_helical_dom_sf"/>
</dbReference>
<evidence type="ECO:0000256" key="3">
    <source>
        <dbReference type="ARBA" id="ARBA00022679"/>
    </source>
</evidence>
<keyword evidence="2 9" id="KW-0723">Serine/threonine-protein kinase</keyword>
<gene>
    <name evidence="9" type="primary">pkaE_2</name>
    <name evidence="9" type="ORF">GCM10023323_54530</name>
</gene>
<dbReference type="PANTHER" id="PTHR43289:SF6">
    <property type="entry name" value="SERINE_THREONINE-PROTEIN KINASE NEKL-3"/>
    <property type="match status" value="1"/>
</dbReference>
<dbReference type="InterPro" id="IPR011009">
    <property type="entry name" value="Kinase-like_dom_sf"/>
</dbReference>
<evidence type="ECO:0000256" key="6">
    <source>
        <dbReference type="ARBA" id="ARBA00022840"/>
    </source>
</evidence>
<dbReference type="SUPFAM" id="SSF56112">
    <property type="entry name" value="Protein kinase-like (PK-like)"/>
    <property type="match status" value="1"/>
</dbReference>
<dbReference type="InterPro" id="IPR008271">
    <property type="entry name" value="Ser/Thr_kinase_AS"/>
</dbReference>
<feature type="compositionally biased region" description="Low complexity" evidence="7">
    <location>
        <begin position="304"/>
        <end position="328"/>
    </location>
</feature>
<organism evidence="9 10">
    <name type="scientific">Streptomyces thinghirensis</name>
    <dbReference type="NCBI Taxonomy" id="551547"/>
    <lineage>
        <taxon>Bacteria</taxon>
        <taxon>Bacillati</taxon>
        <taxon>Actinomycetota</taxon>
        <taxon>Actinomycetes</taxon>
        <taxon>Kitasatosporales</taxon>
        <taxon>Streptomycetaceae</taxon>
        <taxon>Streptomyces</taxon>
    </lineage>
</organism>
<dbReference type="SMART" id="SM00220">
    <property type="entry name" value="S_TKc"/>
    <property type="match status" value="1"/>
</dbReference>
<dbReference type="InterPro" id="IPR000719">
    <property type="entry name" value="Prot_kinase_dom"/>
</dbReference>
<dbReference type="Gene3D" id="1.25.40.10">
    <property type="entry name" value="Tetratricopeptide repeat domain"/>
    <property type="match status" value="1"/>
</dbReference>
<evidence type="ECO:0000256" key="4">
    <source>
        <dbReference type="ARBA" id="ARBA00022741"/>
    </source>
</evidence>
<accession>A0ABP9TC26</accession>
<name>A0ABP9TC26_9ACTN</name>
<keyword evidence="6" id="KW-0067">ATP-binding</keyword>